<organism evidence="1 2">
    <name type="scientific">Halteria grandinella</name>
    <dbReference type="NCBI Taxonomy" id="5974"/>
    <lineage>
        <taxon>Eukaryota</taxon>
        <taxon>Sar</taxon>
        <taxon>Alveolata</taxon>
        <taxon>Ciliophora</taxon>
        <taxon>Intramacronucleata</taxon>
        <taxon>Spirotrichea</taxon>
        <taxon>Stichotrichia</taxon>
        <taxon>Sporadotrichida</taxon>
        <taxon>Halteriidae</taxon>
        <taxon>Halteria</taxon>
    </lineage>
</organism>
<comment type="caution">
    <text evidence="1">The sequence shown here is derived from an EMBL/GenBank/DDBJ whole genome shotgun (WGS) entry which is preliminary data.</text>
</comment>
<dbReference type="EMBL" id="RRYP01016511">
    <property type="protein sequence ID" value="TNV75052.1"/>
    <property type="molecule type" value="Genomic_DNA"/>
</dbReference>
<gene>
    <name evidence="1" type="ORF">FGO68_gene1704</name>
</gene>
<evidence type="ECO:0000313" key="1">
    <source>
        <dbReference type="EMBL" id="TNV75052.1"/>
    </source>
</evidence>
<keyword evidence="2" id="KW-1185">Reference proteome</keyword>
<accession>A0A8J8NGQ4</accession>
<evidence type="ECO:0000313" key="2">
    <source>
        <dbReference type="Proteomes" id="UP000785679"/>
    </source>
</evidence>
<proteinExistence type="predicted"/>
<name>A0A8J8NGQ4_HALGN</name>
<sequence>MYKASLFFISLSASAFSTYLSLFKSSLFPTTIISKSLFPLSLASLIQSSTASNESLLNNKLGIYFVKSNTTTAPIVFLKYVLVIERYLSCPAVSQIYSLIFLPLYSTNFDQNSTPTVDCYFFFTII</sequence>
<protein>
    <submittedName>
        <fullName evidence="1">Uncharacterized protein</fullName>
    </submittedName>
</protein>
<reference evidence="1" key="1">
    <citation type="submission" date="2019-06" db="EMBL/GenBank/DDBJ databases">
        <authorList>
            <person name="Zheng W."/>
        </authorList>
    </citation>
    <scope>NUCLEOTIDE SEQUENCE</scope>
    <source>
        <strain evidence="1">QDHG01</strain>
    </source>
</reference>
<dbReference type="AlphaFoldDB" id="A0A8J8NGQ4"/>
<dbReference type="Proteomes" id="UP000785679">
    <property type="component" value="Unassembled WGS sequence"/>
</dbReference>